<accession>A0A9X2WZ42</accession>
<comment type="caution">
    <text evidence="1">The sequence shown here is derived from an EMBL/GenBank/DDBJ whole genome shotgun (WGS) entry which is preliminary data.</text>
</comment>
<dbReference type="Proteomes" id="UP001155604">
    <property type="component" value="Unassembled WGS sequence"/>
</dbReference>
<keyword evidence="2" id="KW-1185">Reference proteome</keyword>
<dbReference type="AlphaFoldDB" id="A0A9X2WZ42"/>
<evidence type="ECO:0000313" key="1">
    <source>
        <dbReference type="EMBL" id="MCT7948058.1"/>
    </source>
</evidence>
<organism evidence="1 2">
    <name type="scientific">Shewanella septentrionalis</name>
    <dbReference type="NCBI Taxonomy" id="2952223"/>
    <lineage>
        <taxon>Bacteria</taxon>
        <taxon>Pseudomonadati</taxon>
        <taxon>Pseudomonadota</taxon>
        <taxon>Gammaproteobacteria</taxon>
        <taxon>Alteromonadales</taxon>
        <taxon>Shewanellaceae</taxon>
        <taxon>Shewanella</taxon>
    </lineage>
</organism>
<name>A0A9X2WZ42_9GAMM</name>
<dbReference type="InterPro" id="IPR053842">
    <property type="entry name" value="NikA-like"/>
</dbReference>
<dbReference type="Pfam" id="PF21983">
    <property type="entry name" value="NikA-like"/>
    <property type="match status" value="1"/>
</dbReference>
<protein>
    <submittedName>
        <fullName evidence="1">MobC family plasmid mobilization relaxosome protein</fullName>
    </submittedName>
</protein>
<proteinExistence type="predicted"/>
<evidence type="ECO:0000313" key="2">
    <source>
        <dbReference type="Proteomes" id="UP001155604"/>
    </source>
</evidence>
<gene>
    <name evidence="1" type="ORF">NE536_22180</name>
</gene>
<sequence>MEKRERVIKIRCTDAEYDTLVERSTKLRLAEWIRETCLGVPAKRTAPLPTVSPELQRQLTGIGNNLNQIARAVNSSQWNSIDKSRVITELVSIERHLAEIKKAYSNDC</sequence>
<reference evidence="1" key="1">
    <citation type="journal article" date="2023" name="Int. J. Syst. Evol. Microbiol.">
        <title>&lt;i&gt;Shewanella septentrionalis&lt;/i&gt; sp. nov. and &lt;i&gt;Shewanella holmiensis&lt;/i&gt; sp. nov., isolated from Baltic Sea water and sediments.</title>
        <authorList>
            <person name="Martin-Rodriguez A.J."/>
            <person name="Thorell K."/>
            <person name="Joffre E."/>
            <person name="Jensie-Markopoulos S."/>
            <person name="Moore E.R.B."/>
            <person name="Sjoling A."/>
        </authorList>
    </citation>
    <scope>NUCLEOTIDE SEQUENCE</scope>
    <source>
        <strain evidence="1">SP1W3</strain>
    </source>
</reference>
<dbReference type="RefSeq" id="WP_261274046.1">
    <property type="nucleotide sequence ID" value="NZ_JAMTCC010000080.1"/>
</dbReference>
<dbReference type="EMBL" id="JAMTCC010000080">
    <property type="protein sequence ID" value="MCT7948058.1"/>
    <property type="molecule type" value="Genomic_DNA"/>
</dbReference>